<comment type="caution">
    <text evidence="3">The sequence shown here is derived from an EMBL/GenBank/DDBJ whole genome shotgun (WGS) entry which is preliminary data.</text>
</comment>
<dbReference type="EMBL" id="PGTM01000001">
    <property type="protein sequence ID" value="PJF37447.1"/>
    <property type="molecule type" value="Genomic_DNA"/>
</dbReference>
<evidence type="ECO:0000313" key="3">
    <source>
        <dbReference type="EMBL" id="PJF37447.1"/>
    </source>
</evidence>
<dbReference type="AlphaFoldDB" id="A0A2M8PIT3"/>
<evidence type="ECO:0000259" key="2">
    <source>
        <dbReference type="Pfam" id="PF00561"/>
    </source>
</evidence>
<accession>A0A2M8PIT3</accession>
<dbReference type="InterPro" id="IPR050266">
    <property type="entry name" value="AB_hydrolase_sf"/>
</dbReference>
<protein>
    <submittedName>
        <fullName evidence="3">Alpha/beta hydrolase</fullName>
    </submittedName>
</protein>
<evidence type="ECO:0000313" key="6">
    <source>
        <dbReference type="Proteomes" id="UP000229681"/>
    </source>
</evidence>
<proteinExistence type="predicted"/>
<dbReference type="Gene3D" id="3.40.50.1820">
    <property type="entry name" value="alpha/beta hydrolase"/>
    <property type="match status" value="1"/>
</dbReference>
<feature type="domain" description="AB hydrolase-1" evidence="2">
    <location>
        <begin position="185"/>
        <end position="238"/>
    </location>
</feature>
<reference evidence="5 6" key="1">
    <citation type="submission" date="2017-11" db="EMBL/GenBank/DDBJ databases">
        <title>Evolution of Phototrophy in the Chloroflexi Phylum Driven by Horizontal Gene Transfer.</title>
        <authorList>
            <person name="Ward L.M."/>
            <person name="Hemp J."/>
            <person name="Shih P.M."/>
            <person name="Mcglynn S.E."/>
            <person name="Fischer W."/>
        </authorList>
    </citation>
    <scope>NUCLEOTIDE SEQUENCE [LARGE SCALE GENOMIC DNA]</scope>
    <source>
        <strain evidence="4">CP1_1M</strain>
        <strain evidence="3">JP3_13</strain>
    </source>
</reference>
<dbReference type="Pfam" id="PF00561">
    <property type="entry name" value="Abhydrolase_1"/>
    <property type="match status" value="2"/>
</dbReference>
<dbReference type="Proteomes" id="UP000228947">
    <property type="component" value="Unassembled WGS sequence"/>
</dbReference>
<keyword evidence="1 3" id="KW-0378">Hydrolase</keyword>
<dbReference type="PRINTS" id="PR00111">
    <property type="entry name" value="ABHYDROLASE"/>
</dbReference>
<dbReference type="PANTHER" id="PTHR43798:SF31">
    <property type="entry name" value="AB HYDROLASE SUPERFAMILY PROTEIN YCLE"/>
    <property type="match status" value="1"/>
</dbReference>
<dbReference type="GO" id="GO:0016020">
    <property type="term" value="C:membrane"/>
    <property type="evidence" value="ECO:0007669"/>
    <property type="project" value="TreeGrafter"/>
</dbReference>
<evidence type="ECO:0000256" key="1">
    <source>
        <dbReference type="ARBA" id="ARBA00022801"/>
    </source>
</evidence>
<dbReference type="SUPFAM" id="SSF53474">
    <property type="entry name" value="alpha/beta-Hydrolases"/>
    <property type="match status" value="1"/>
</dbReference>
<dbReference type="PANTHER" id="PTHR43798">
    <property type="entry name" value="MONOACYLGLYCEROL LIPASE"/>
    <property type="match status" value="1"/>
</dbReference>
<evidence type="ECO:0000313" key="4">
    <source>
        <dbReference type="EMBL" id="PJF42234.1"/>
    </source>
</evidence>
<evidence type="ECO:0000313" key="5">
    <source>
        <dbReference type="Proteomes" id="UP000228947"/>
    </source>
</evidence>
<gene>
    <name evidence="3" type="ORF">CUN49_00045</name>
    <name evidence="4" type="ORF">CUN50_04955</name>
</gene>
<organism evidence="3 6">
    <name type="scientific">Candidatus Thermofonsia Clade 1 bacterium</name>
    <dbReference type="NCBI Taxonomy" id="2364210"/>
    <lineage>
        <taxon>Bacteria</taxon>
        <taxon>Bacillati</taxon>
        <taxon>Chloroflexota</taxon>
        <taxon>Candidatus Thermofontia</taxon>
        <taxon>Candidatus Thermofonsia Clade 1</taxon>
    </lineage>
</organism>
<dbReference type="InterPro" id="IPR029058">
    <property type="entry name" value="AB_hydrolase_fold"/>
</dbReference>
<name>A0A2M8PIT3_9CHLR</name>
<feature type="domain" description="AB hydrolase-1" evidence="2">
    <location>
        <begin position="24"/>
        <end position="139"/>
    </location>
</feature>
<dbReference type="EMBL" id="PGTL01000026">
    <property type="protein sequence ID" value="PJF42234.1"/>
    <property type="molecule type" value="Genomic_DNA"/>
</dbReference>
<dbReference type="GO" id="GO:0016787">
    <property type="term" value="F:hydrolase activity"/>
    <property type="evidence" value="ECO:0007669"/>
    <property type="project" value="UniProtKB-KW"/>
</dbReference>
<sequence length="255" mass="27962">MAIERFELLGVSTARQVLGTPSAPSVLLLHGWGGAIESLQAVAQALSERGFCAHTLDLPGFGRSQVPPETWGVADYARWAIAYCDWAGLERVHWIGHSFGGRLSIVIGAEFPERVQKIVLANSAGVLNPPNMRDKLVKAGKALLRLPVLRVLEQPMRTWARNALGSDDLKAAGALEPIFRRVVAEDLLPYAARIAAPTLLIWGDQDQVTPLWQAHKLEQTIPDAGLVIFQGAGHFAYQERLPEFVRIVETFFKGS</sequence>
<dbReference type="InterPro" id="IPR000073">
    <property type="entry name" value="AB_hydrolase_1"/>
</dbReference>
<dbReference type="Proteomes" id="UP000229681">
    <property type="component" value="Unassembled WGS sequence"/>
</dbReference>